<dbReference type="InterPro" id="IPR023214">
    <property type="entry name" value="HAD_sf"/>
</dbReference>
<evidence type="ECO:0008006" key="3">
    <source>
        <dbReference type="Google" id="ProtNLM"/>
    </source>
</evidence>
<dbReference type="SFLD" id="SFLDS00003">
    <property type="entry name" value="Haloacid_Dehalogenase"/>
    <property type="match status" value="1"/>
</dbReference>
<comment type="caution">
    <text evidence="1">The sequence shown here is derived from an EMBL/GenBank/DDBJ whole genome shotgun (WGS) entry which is preliminary data.</text>
</comment>
<dbReference type="PANTHER" id="PTHR43611">
    <property type="entry name" value="ALPHA-D-GLUCOSE 1-PHOSPHATE PHOSPHATASE"/>
    <property type="match status" value="1"/>
</dbReference>
<dbReference type="Proteomes" id="UP000178935">
    <property type="component" value="Unassembled WGS sequence"/>
</dbReference>
<gene>
    <name evidence="1" type="ORF">A2561_01505</name>
</gene>
<dbReference type="AlphaFoldDB" id="A0A1G2JMW8"/>
<dbReference type="InterPro" id="IPR036412">
    <property type="entry name" value="HAD-like_sf"/>
</dbReference>
<protein>
    <recommendedName>
        <fullName evidence="3">FCP1 homology domain-containing protein</fullName>
    </recommendedName>
</protein>
<sequence length="193" mass="22636">MVKAILFDLDGVVITSTGKRFSERLSEKLDISMEIISEFFVKDFREYSFGRADLKEKIAPYLPKWGFDGSVDDLLKFWFEHEGTLDHEVLKIVANLRSKGIKCFIATRQEKYRKEYLLNIMGLKEKFDGIFCTCDIGFDKSEKGYWDYVFKELNLKPEEIMFFCDSIKNIDIAKSLAIQAYFYEGVDFLKEKI</sequence>
<dbReference type="PANTHER" id="PTHR43611:SF3">
    <property type="entry name" value="FLAVIN MONONUCLEOTIDE HYDROLASE 1, CHLOROPLATIC"/>
    <property type="match status" value="1"/>
</dbReference>
<proteinExistence type="predicted"/>
<dbReference type="EMBL" id="MHPU01000021">
    <property type="protein sequence ID" value="OGZ88497.1"/>
    <property type="molecule type" value="Genomic_DNA"/>
</dbReference>
<organism evidence="1 2">
    <name type="scientific">Candidatus Staskawiczbacteria bacterium RIFOXYD1_FULL_32_13</name>
    <dbReference type="NCBI Taxonomy" id="1802234"/>
    <lineage>
        <taxon>Bacteria</taxon>
        <taxon>Candidatus Staskawicziibacteriota</taxon>
    </lineage>
</organism>
<reference evidence="1 2" key="1">
    <citation type="journal article" date="2016" name="Nat. Commun.">
        <title>Thousands of microbial genomes shed light on interconnected biogeochemical processes in an aquifer system.</title>
        <authorList>
            <person name="Anantharaman K."/>
            <person name="Brown C.T."/>
            <person name="Hug L.A."/>
            <person name="Sharon I."/>
            <person name="Castelle C.J."/>
            <person name="Probst A.J."/>
            <person name="Thomas B.C."/>
            <person name="Singh A."/>
            <person name="Wilkins M.J."/>
            <person name="Karaoz U."/>
            <person name="Brodie E.L."/>
            <person name="Williams K.H."/>
            <person name="Hubbard S.S."/>
            <person name="Banfield J.F."/>
        </authorList>
    </citation>
    <scope>NUCLEOTIDE SEQUENCE [LARGE SCALE GENOMIC DNA]</scope>
</reference>
<dbReference type="PRINTS" id="PR00413">
    <property type="entry name" value="HADHALOGNASE"/>
</dbReference>
<dbReference type="Gene3D" id="3.40.50.1000">
    <property type="entry name" value="HAD superfamily/HAD-like"/>
    <property type="match status" value="1"/>
</dbReference>
<dbReference type="Pfam" id="PF00702">
    <property type="entry name" value="Hydrolase"/>
    <property type="match status" value="1"/>
</dbReference>
<name>A0A1G2JMW8_9BACT</name>
<dbReference type="InterPro" id="IPR006439">
    <property type="entry name" value="HAD-SF_hydro_IA"/>
</dbReference>
<dbReference type="SFLD" id="SFLDG01129">
    <property type="entry name" value="C1.5:_HAD__Beta-PGM__Phosphata"/>
    <property type="match status" value="1"/>
</dbReference>
<evidence type="ECO:0000313" key="1">
    <source>
        <dbReference type="EMBL" id="OGZ88497.1"/>
    </source>
</evidence>
<dbReference type="SUPFAM" id="SSF56784">
    <property type="entry name" value="HAD-like"/>
    <property type="match status" value="1"/>
</dbReference>
<evidence type="ECO:0000313" key="2">
    <source>
        <dbReference type="Proteomes" id="UP000178935"/>
    </source>
</evidence>
<accession>A0A1G2JMW8</accession>